<evidence type="ECO:0000256" key="1">
    <source>
        <dbReference type="ARBA" id="ARBA00004141"/>
    </source>
</evidence>
<name>A0A9J6PA15_9CLOT</name>
<dbReference type="Proteomes" id="UP001056429">
    <property type="component" value="Unassembled WGS sequence"/>
</dbReference>
<dbReference type="EMBL" id="JAGSOJ010000006">
    <property type="protein sequence ID" value="MCM1992609.1"/>
    <property type="molecule type" value="Genomic_DNA"/>
</dbReference>
<dbReference type="InterPro" id="IPR003825">
    <property type="entry name" value="Colicin-V_CvpA"/>
</dbReference>
<reference evidence="6" key="1">
    <citation type="journal article" date="2021" name="mSystems">
        <title>Bacteria and Archaea Synergistically Convert Glycine Betaine to Biogenic Methane in the Formosa Cold Seep of the South China Sea.</title>
        <authorList>
            <person name="Li L."/>
            <person name="Zhang W."/>
            <person name="Zhang S."/>
            <person name="Song L."/>
            <person name="Sun Q."/>
            <person name="Zhang H."/>
            <person name="Xiang H."/>
            <person name="Dong X."/>
        </authorList>
    </citation>
    <scope>NUCLEOTIDE SEQUENCE</scope>
    <source>
        <strain evidence="6">ZWT</strain>
    </source>
</reference>
<organism evidence="6 7">
    <name type="scientific">Oceanirhabdus seepicola</name>
    <dbReference type="NCBI Taxonomy" id="2828781"/>
    <lineage>
        <taxon>Bacteria</taxon>
        <taxon>Bacillati</taxon>
        <taxon>Bacillota</taxon>
        <taxon>Clostridia</taxon>
        <taxon>Eubacteriales</taxon>
        <taxon>Clostridiaceae</taxon>
        <taxon>Oceanirhabdus</taxon>
    </lineage>
</organism>
<dbReference type="GO" id="GO:0016020">
    <property type="term" value="C:membrane"/>
    <property type="evidence" value="ECO:0007669"/>
    <property type="project" value="UniProtKB-SubCell"/>
</dbReference>
<dbReference type="Pfam" id="PF02674">
    <property type="entry name" value="Colicin_V"/>
    <property type="match status" value="2"/>
</dbReference>
<keyword evidence="3 5" id="KW-1133">Transmembrane helix</keyword>
<evidence type="ECO:0000313" key="7">
    <source>
        <dbReference type="Proteomes" id="UP001056429"/>
    </source>
</evidence>
<keyword evidence="4 5" id="KW-0472">Membrane</keyword>
<evidence type="ECO:0000313" key="6">
    <source>
        <dbReference type="EMBL" id="MCM1992609.1"/>
    </source>
</evidence>
<dbReference type="GO" id="GO:0009403">
    <property type="term" value="P:toxin biosynthetic process"/>
    <property type="evidence" value="ECO:0007669"/>
    <property type="project" value="InterPro"/>
</dbReference>
<comment type="caution">
    <text evidence="6">The sequence shown here is derived from an EMBL/GenBank/DDBJ whole genome shotgun (WGS) entry which is preliminary data.</text>
</comment>
<feature type="transmembrane region" description="Helical" evidence="5">
    <location>
        <begin position="172"/>
        <end position="194"/>
    </location>
</feature>
<keyword evidence="2 5" id="KW-0812">Transmembrane</keyword>
<comment type="subcellular location">
    <subcellularLocation>
        <location evidence="1">Membrane</location>
        <topology evidence="1">Multi-pass membrane protein</topology>
    </subcellularLocation>
</comment>
<accession>A0A9J6PA15</accession>
<dbReference type="RefSeq" id="WP_250861776.1">
    <property type="nucleotide sequence ID" value="NZ_JAGSOJ010000006.1"/>
</dbReference>
<protein>
    <submittedName>
        <fullName evidence="6">CvpA family protein</fullName>
    </submittedName>
</protein>
<proteinExistence type="predicted"/>
<feature type="transmembrane region" description="Helical" evidence="5">
    <location>
        <begin position="135"/>
        <end position="160"/>
    </location>
</feature>
<feature type="transmembrane region" description="Helical" evidence="5">
    <location>
        <begin position="6"/>
        <end position="25"/>
    </location>
</feature>
<keyword evidence="7" id="KW-1185">Reference proteome</keyword>
<evidence type="ECO:0000256" key="2">
    <source>
        <dbReference type="ARBA" id="ARBA00022692"/>
    </source>
</evidence>
<reference evidence="6" key="2">
    <citation type="submission" date="2021-04" db="EMBL/GenBank/DDBJ databases">
        <authorList>
            <person name="Dong X."/>
        </authorList>
    </citation>
    <scope>NUCLEOTIDE SEQUENCE</scope>
    <source>
        <strain evidence="6">ZWT</strain>
    </source>
</reference>
<gene>
    <name evidence="6" type="ORF">KDK92_23080</name>
</gene>
<evidence type="ECO:0000256" key="5">
    <source>
        <dbReference type="SAM" id="Phobius"/>
    </source>
</evidence>
<evidence type="ECO:0000256" key="4">
    <source>
        <dbReference type="ARBA" id="ARBA00023136"/>
    </source>
</evidence>
<dbReference type="AlphaFoldDB" id="A0A9J6PA15"/>
<sequence>MNIIDIVLILVIIVAITIGYCRGFLSSIVKIVAFIGAIVASRVFHGEAVGILKNVEIVKEFVDTGVNMIIDKLGFNGIANLSSDALDKLDTLQLNGGEISWIQSSINTLKTFIGDSWMTNSASVGDALGELLYSIIAYIVLLFGTFIVILIIGNIIVKIIHASTLLKGTDMLLGAAFTGGLATILLFITVKISLPFLMVINNEAFVKALTESRVVEFIMNFLS</sequence>
<evidence type="ECO:0000256" key="3">
    <source>
        <dbReference type="ARBA" id="ARBA00022989"/>
    </source>
</evidence>